<dbReference type="InterPro" id="IPR006140">
    <property type="entry name" value="D-isomer_DH_NAD-bd"/>
</dbReference>
<reference evidence="3 4" key="1">
    <citation type="submission" date="2018-05" db="EMBL/GenBank/DDBJ databases">
        <authorList>
            <person name="Goeker M."/>
            <person name="Huntemann M."/>
            <person name="Clum A."/>
            <person name="Pillay M."/>
            <person name="Palaniappan K."/>
            <person name="Varghese N."/>
            <person name="Mikhailova N."/>
            <person name="Stamatis D."/>
            <person name="Reddy T."/>
            <person name="Daum C."/>
            <person name="Shapiro N."/>
            <person name="Ivanova N."/>
            <person name="Kyrpides N."/>
            <person name="Woyke T."/>
        </authorList>
    </citation>
    <scope>NUCLEOTIDE SEQUENCE [LARGE SCALE GENOMIC DNA]</scope>
    <source>
        <strain evidence="3 4">DSM 26524</strain>
    </source>
</reference>
<dbReference type="Gene3D" id="3.40.50.720">
    <property type="entry name" value="NAD(P)-binding Rossmann-like Domain"/>
    <property type="match status" value="1"/>
</dbReference>
<dbReference type="Pfam" id="PF02826">
    <property type="entry name" value="2-Hacid_dh_C"/>
    <property type="match status" value="1"/>
</dbReference>
<dbReference type="RefSeq" id="WP_109747570.1">
    <property type="nucleotide sequence ID" value="NZ_JANKBI010000011.1"/>
</dbReference>
<dbReference type="AlphaFoldDB" id="A0AB73T1G4"/>
<evidence type="ECO:0000313" key="4">
    <source>
        <dbReference type="Proteomes" id="UP000245412"/>
    </source>
</evidence>
<dbReference type="Pfam" id="PF16924">
    <property type="entry name" value="DpaA_N"/>
    <property type="match status" value="1"/>
</dbReference>
<keyword evidence="4" id="KW-1185">Reference proteome</keyword>
<comment type="caution">
    <text evidence="3">The sequence shown here is derived from an EMBL/GenBank/DDBJ whole genome shotgun (WGS) entry which is preliminary data.</text>
</comment>
<evidence type="ECO:0000259" key="2">
    <source>
        <dbReference type="Pfam" id="PF16924"/>
    </source>
</evidence>
<feature type="domain" description="D-isomer specific 2-hydroxyacid dehydrogenase NAD-binding" evidence="1">
    <location>
        <begin position="143"/>
        <end position="243"/>
    </location>
</feature>
<evidence type="ECO:0000313" key="3">
    <source>
        <dbReference type="EMBL" id="PWJ73775.1"/>
    </source>
</evidence>
<name>A0AB73T1G4_9FIRM</name>
<dbReference type="InterPro" id="IPR031629">
    <property type="entry name" value="DpaA_N"/>
</dbReference>
<protein>
    <submittedName>
        <fullName evidence="3">Dipicolinate synthase subunit A</fullName>
    </submittedName>
</protein>
<dbReference type="EMBL" id="QGGY01000011">
    <property type="protein sequence ID" value="PWJ73775.1"/>
    <property type="molecule type" value="Genomic_DNA"/>
</dbReference>
<dbReference type="NCBIfam" id="NF006162">
    <property type="entry name" value="PRK08306.1"/>
    <property type="match status" value="1"/>
</dbReference>
<sequence length="290" mass="31448">MKKRIYDFAVIGGDLRQAVLAQILTAKGCRVCHYALCRPIDDPGCHPVSSLKEAVLCSENIIAPVPMTKNNMELNHQIQTGDLCLSSLISLFSEEQYFFAGCIPAKFREAARLRNVRVFDFMDSEELSVFNSIATAEGAVAEAITKSGRNLHGSSCLILGYGRCAKTLTVCLRGMFCHTTVCARKPQAMAEAAILADKAVSISDFETHLNEYDFIFNTIPAPVLLKEHLVKMKKHVTIIDIASAPGGVDFAAAARLNLSAFLCPGLPGKYAPVSSAQAIADTIFNYLGQP</sequence>
<evidence type="ECO:0000259" key="1">
    <source>
        <dbReference type="Pfam" id="PF02826"/>
    </source>
</evidence>
<proteinExistence type="predicted"/>
<dbReference type="SUPFAM" id="SSF51735">
    <property type="entry name" value="NAD(P)-binding Rossmann-fold domains"/>
    <property type="match status" value="1"/>
</dbReference>
<accession>A0AB73T1G4</accession>
<feature type="domain" description="Dipicolinate synthase subunit A N-terminal" evidence="2">
    <location>
        <begin position="8"/>
        <end position="122"/>
    </location>
</feature>
<dbReference type="InterPro" id="IPR036291">
    <property type="entry name" value="NAD(P)-bd_dom_sf"/>
</dbReference>
<dbReference type="Proteomes" id="UP000245412">
    <property type="component" value="Unassembled WGS sequence"/>
</dbReference>
<gene>
    <name evidence="3" type="ORF">C7383_111107</name>
</gene>
<organism evidence="3 4">
    <name type="scientific">Murimonas intestini</name>
    <dbReference type="NCBI Taxonomy" id="1337051"/>
    <lineage>
        <taxon>Bacteria</taxon>
        <taxon>Bacillati</taxon>
        <taxon>Bacillota</taxon>
        <taxon>Clostridia</taxon>
        <taxon>Lachnospirales</taxon>
        <taxon>Lachnospiraceae</taxon>
        <taxon>Murimonas</taxon>
    </lineage>
</organism>
<dbReference type="GO" id="GO:0051287">
    <property type="term" value="F:NAD binding"/>
    <property type="evidence" value="ECO:0007669"/>
    <property type="project" value="InterPro"/>
</dbReference>